<dbReference type="KEGG" id="mbry:B1812_19945"/>
<organism evidence="3 4">
    <name type="scientific">Methylocystis bryophila</name>
    <dbReference type="NCBI Taxonomy" id="655015"/>
    <lineage>
        <taxon>Bacteria</taxon>
        <taxon>Pseudomonadati</taxon>
        <taxon>Pseudomonadota</taxon>
        <taxon>Alphaproteobacteria</taxon>
        <taxon>Hyphomicrobiales</taxon>
        <taxon>Methylocystaceae</taxon>
        <taxon>Methylocystis</taxon>
    </lineage>
</organism>
<dbReference type="InterPro" id="IPR050426">
    <property type="entry name" value="Glycosyltransferase_28"/>
</dbReference>
<dbReference type="PANTHER" id="PTHR48050">
    <property type="entry name" value="STEROL 3-BETA-GLUCOSYLTRANSFERASE"/>
    <property type="match status" value="1"/>
</dbReference>
<dbReference type="Proteomes" id="UP000193978">
    <property type="component" value="Chromosome"/>
</dbReference>
<dbReference type="GO" id="GO:0005975">
    <property type="term" value="P:carbohydrate metabolic process"/>
    <property type="evidence" value="ECO:0007669"/>
    <property type="project" value="InterPro"/>
</dbReference>
<dbReference type="GO" id="GO:0016758">
    <property type="term" value="F:hexosyltransferase activity"/>
    <property type="evidence" value="ECO:0007669"/>
    <property type="project" value="InterPro"/>
</dbReference>
<feature type="domain" description="Erythromycin biosynthesis protein CIII-like C-terminal" evidence="2">
    <location>
        <begin position="315"/>
        <end position="420"/>
    </location>
</feature>
<dbReference type="STRING" id="655015.B1812_19945"/>
<dbReference type="InterPro" id="IPR004276">
    <property type="entry name" value="GlycoTrans_28_N"/>
</dbReference>
<dbReference type="OrthoDB" id="9805366at2"/>
<dbReference type="EMBL" id="CP019948">
    <property type="protein sequence ID" value="ARN82974.1"/>
    <property type="molecule type" value="Genomic_DNA"/>
</dbReference>
<dbReference type="CDD" id="cd03784">
    <property type="entry name" value="GT1_Gtf-like"/>
    <property type="match status" value="1"/>
</dbReference>
<dbReference type="GO" id="GO:0033072">
    <property type="term" value="P:vancomycin biosynthetic process"/>
    <property type="evidence" value="ECO:0007669"/>
    <property type="project" value="UniProtKB-ARBA"/>
</dbReference>
<protein>
    <submittedName>
        <fullName evidence="3">Uncharacterized protein</fullName>
    </submittedName>
</protein>
<dbReference type="GO" id="GO:0008194">
    <property type="term" value="F:UDP-glycosyltransferase activity"/>
    <property type="evidence" value="ECO:0007669"/>
    <property type="project" value="InterPro"/>
</dbReference>
<evidence type="ECO:0000313" key="4">
    <source>
        <dbReference type="Proteomes" id="UP000193978"/>
    </source>
</evidence>
<name>A0A1W6MZF0_9HYPH</name>
<feature type="domain" description="Glycosyltransferase family 28 N-terminal" evidence="1">
    <location>
        <begin position="8"/>
        <end position="80"/>
    </location>
</feature>
<dbReference type="Gene3D" id="3.40.50.2000">
    <property type="entry name" value="Glycogen Phosphorylase B"/>
    <property type="match status" value="2"/>
</dbReference>
<evidence type="ECO:0000259" key="2">
    <source>
        <dbReference type="Pfam" id="PF06722"/>
    </source>
</evidence>
<dbReference type="Pfam" id="PF03033">
    <property type="entry name" value="Glyco_transf_28"/>
    <property type="match status" value="1"/>
</dbReference>
<keyword evidence="4" id="KW-1185">Reference proteome</keyword>
<evidence type="ECO:0000313" key="3">
    <source>
        <dbReference type="EMBL" id="ARN82974.1"/>
    </source>
</evidence>
<dbReference type="InterPro" id="IPR010610">
    <property type="entry name" value="EryCIII-like_C"/>
</dbReference>
<dbReference type="PANTHER" id="PTHR48050:SF13">
    <property type="entry name" value="STEROL 3-BETA-GLUCOSYLTRANSFERASE UGT80A2"/>
    <property type="match status" value="1"/>
</dbReference>
<accession>A0A1W6MZF0</accession>
<dbReference type="AlphaFoldDB" id="A0A1W6MZF0"/>
<dbReference type="RefSeq" id="WP_085773115.1">
    <property type="nucleotide sequence ID" value="NZ_AP027149.1"/>
</dbReference>
<dbReference type="Pfam" id="PF06722">
    <property type="entry name" value="EryCIII-like_C"/>
    <property type="match status" value="1"/>
</dbReference>
<gene>
    <name evidence="3" type="ORF">B1812_19945</name>
</gene>
<evidence type="ECO:0000259" key="1">
    <source>
        <dbReference type="Pfam" id="PF03033"/>
    </source>
</evidence>
<dbReference type="InterPro" id="IPR002213">
    <property type="entry name" value="UDP_glucos_trans"/>
</dbReference>
<sequence>MTPASPKILLVTFGSRGDLHPFVAVGQALLREGCRTVVATTADHRDLVLSAGLEYAEIGPGADGFLDSLGLDHSGLARSLAENDRFLFEKILFPHLKQGFNSVDPFCEKCDAIIVHPLAFSAQAAAQKRGVPLVLLTLSPILLPSAADPPNAPGSPFISEPVGRFALAYNRLALRVAAELAWLWAAPLRRFRRDLGMPPRGGFGFFAPTEAGVETIALFSSLLTKTPPGGGDRVLVAGHSFFDDARAEDEGERERLERFLSEGPAPIVFTLGSFFVHDGLSYFRAGLAAARGLRERAVLLARREDVAALQHEAAPEVFVGAYLRHSHLFPRAKIIVHHGGVGTSGQAMKAGRPQLVTPYLGEQHDNAARLERLGVARVLPGKRVTAAALEQELAALGKDLSYGANAGAVAAKVAGEDGATVAARRIKEVARGWKGTGR</sequence>
<proteinExistence type="predicted"/>
<reference evidence="3 4" key="1">
    <citation type="submission" date="2017-02" db="EMBL/GenBank/DDBJ databases">
        <authorList>
            <person name="Peterson S.W."/>
        </authorList>
    </citation>
    <scope>NUCLEOTIDE SEQUENCE [LARGE SCALE GENOMIC DNA]</scope>
    <source>
        <strain evidence="3 4">S285</strain>
    </source>
</reference>
<dbReference type="SUPFAM" id="SSF53756">
    <property type="entry name" value="UDP-Glycosyltransferase/glycogen phosphorylase"/>
    <property type="match status" value="1"/>
</dbReference>